<dbReference type="CDD" id="cd05325">
    <property type="entry name" value="carb_red_sniffer_like_SDR_c"/>
    <property type="match status" value="1"/>
</dbReference>
<dbReference type="SUPFAM" id="SSF51735">
    <property type="entry name" value="NAD(P)-binding Rossmann-fold domains"/>
    <property type="match status" value="1"/>
</dbReference>
<dbReference type="GO" id="GO:0016616">
    <property type="term" value="F:oxidoreductase activity, acting on the CH-OH group of donors, NAD or NADP as acceptor"/>
    <property type="evidence" value="ECO:0007669"/>
    <property type="project" value="TreeGrafter"/>
</dbReference>
<name>A0A9P6EDE2_9AGAR</name>
<dbReference type="PANTHER" id="PTHR45458:SF1">
    <property type="entry name" value="SHORT CHAIN DEHYDROGENASE"/>
    <property type="match status" value="1"/>
</dbReference>
<keyword evidence="2" id="KW-1185">Reference proteome</keyword>
<organism evidence="1 2">
    <name type="scientific">Crepidotus variabilis</name>
    <dbReference type="NCBI Taxonomy" id="179855"/>
    <lineage>
        <taxon>Eukaryota</taxon>
        <taxon>Fungi</taxon>
        <taxon>Dikarya</taxon>
        <taxon>Basidiomycota</taxon>
        <taxon>Agaricomycotina</taxon>
        <taxon>Agaricomycetes</taxon>
        <taxon>Agaricomycetidae</taxon>
        <taxon>Agaricales</taxon>
        <taxon>Agaricineae</taxon>
        <taxon>Crepidotaceae</taxon>
        <taxon>Crepidotus</taxon>
    </lineage>
</organism>
<dbReference type="PANTHER" id="PTHR45458">
    <property type="entry name" value="SHORT-CHAIN DEHYDROGENASE/REDUCTASE SDR"/>
    <property type="match status" value="1"/>
</dbReference>
<comment type="caution">
    <text evidence="1">The sequence shown here is derived from an EMBL/GenBank/DDBJ whole genome shotgun (WGS) entry which is preliminary data.</text>
</comment>
<dbReference type="InterPro" id="IPR036291">
    <property type="entry name" value="NAD(P)-bd_dom_sf"/>
</dbReference>
<dbReference type="Proteomes" id="UP000807306">
    <property type="component" value="Unassembled WGS sequence"/>
</dbReference>
<protein>
    <recommendedName>
        <fullName evidence="3">NAD(P)-binding protein</fullName>
    </recommendedName>
</protein>
<dbReference type="EMBL" id="MU157862">
    <property type="protein sequence ID" value="KAF9527381.1"/>
    <property type="molecule type" value="Genomic_DNA"/>
</dbReference>
<evidence type="ECO:0000313" key="1">
    <source>
        <dbReference type="EMBL" id="KAF9527381.1"/>
    </source>
</evidence>
<proteinExistence type="predicted"/>
<gene>
    <name evidence="1" type="ORF">CPB83DRAFT_856451</name>
</gene>
<evidence type="ECO:0008006" key="3">
    <source>
        <dbReference type="Google" id="ProtNLM"/>
    </source>
</evidence>
<dbReference type="InterPro" id="IPR002347">
    <property type="entry name" value="SDR_fam"/>
</dbReference>
<dbReference type="Pfam" id="PF00106">
    <property type="entry name" value="adh_short"/>
    <property type="match status" value="1"/>
</dbReference>
<accession>A0A9P6EDE2</accession>
<dbReference type="Gene3D" id="3.40.50.720">
    <property type="entry name" value="NAD(P)-binding Rossmann-like Domain"/>
    <property type="match status" value="1"/>
</dbReference>
<evidence type="ECO:0000313" key="2">
    <source>
        <dbReference type="Proteomes" id="UP000807306"/>
    </source>
</evidence>
<dbReference type="PRINTS" id="PR00081">
    <property type="entry name" value="GDHRDH"/>
</dbReference>
<dbReference type="InterPro" id="IPR052184">
    <property type="entry name" value="SDR_enzymes"/>
</dbReference>
<reference evidence="1" key="1">
    <citation type="submission" date="2020-11" db="EMBL/GenBank/DDBJ databases">
        <authorList>
            <consortium name="DOE Joint Genome Institute"/>
            <person name="Ahrendt S."/>
            <person name="Riley R."/>
            <person name="Andreopoulos W."/>
            <person name="Labutti K."/>
            <person name="Pangilinan J."/>
            <person name="Ruiz-Duenas F.J."/>
            <person name="Barrasa J.M."/>
            <person name="Sanchez-Garcia M."/>
            <person name="Camarero S."/>
            <person name="Miyauchi S."/>
            <person name="Serrano A."/>
            <person name="Linde D."/>
            <person name="Babiker R."/>
            <person name="Drula E."/>
            <person name="Ayuso-Fernandez I."/>
            <person name="Pacheco R."/>
            <person name="Padilla G."/>
            <person name="Ferreira P."/>
            <person name="Barriuso J."/>
            <person name="Kellner H."/>
            <person name="Castanera R."/>
            <person name="Alfaro M."/>
            <person name="Ramirez L."/>
            <person name="Pisabarro A.G."/>
            <person name="Kuo A."/>
            <person name="Tritt A."/>
            <person name="Lipzen A."/>
            <person name="He G."/>
            <person name="Yan M."/>
            <person name="Ng V."/>
            <person name="Cullen D."/>
            <person name="Martin F."/>
            <person name="Rosso M.-N."/>
            <person name="Henrissat B."/>
            <person name="Hibbett D."/>
            <person name="Martinez A.T."/>
            <person name="Grigoriev I.V."/>
        </authorList>
    </citation>
    <scope>NUCLEOTIDE SEQUENCE</scope>
    <source>
        <strain evidence="1">CBS 506.95</strain>
    </source>
</reference>
<dbReference type="OrthoDB" id="9876299at2759"/>
<dbReference type="AlphaFoldDB" id="A0A9P6EDE2"/>
<sequence length="249" mass="27042">MPSYLVTGSSRGIGLAIVEYLVTLPDTIVLATARNPGASKGLQDLAAKHGKDRLVLVTLDVSSPASIEAAHKEATALLPKGLDYLVLNAGTHMQPSCTFDDIDFKLLAEEIRFNTEYPIVTIRTFLPLIRKSEIKKIAFISSELGSIEAASQLPGLTNAYCIAKASYNMLARKYGGMLKFEGINVVTIHPGWVKTEIGDGIEAWMNTYAPQMKPITAEVSASGSIKAIQDAKLEEGPGFYNWEGVKRPW</sequence>